<dbReference type="GO" id="GO:0016853">
    <property type="term" value="F:isomerase activity"/>
    <property type="evidence" value="ECO:0007669"/>
    <property type="project" value="UniProtKB-KW"/>
</dbReference>
<dbReference type="EC" id="5.2.1.8" evidence="2"/>
<dbReference type="InterPro" id="IPR029000">
    <property type="entry name" value="Cyclophilin-like_dom_sf"/>
</dbReference>
<comment type="function">
    <text evidence="2">PPIases accelerate the folding of proteins. It catalyzes the cis-trans isomerization of proline imidic peptide bonds in oligopeptides.</text>
</comment>
<dbReference type="PANTHER" id="PTHR11071">
    <property type="entry name" value="PEPTIDYL-PROLYL CIS-TRANS ISOMERASE"/>
    <property type="match status" value="1"/>
</dbReference>
<evidence type="ECO:0000259" key="3">
    <source>
        <dbReference type="PROSITE" id="PS50072"/>
    </source>
</evidence>
<dbReference type="PRINTS" id="PR00153">
    <property type="entry name" value="CSAPPISMRASE"/>
</dbReference>
<comment type="similarity">
    <text evidence="1 2">Belongs to the cyclophilin-type PPIase family.</text>
</comment>
<protein>
    <recommendedName>
        <fullName evidence="2">Peptidyl-prolyl cis-trans isomerase</fullName>
        <shortName evidence="2">PPIase</shortName>
        <ecNumber evidence="2">5.2.1.8</ecNumber>
    </recommendedName>
</protein>
<dbReference type="Proteomes" id="UP001412067">
    <property type="component" value="Unassembled WGS sequence"/>
</dbReference>
<evidence type="ECO:0000256" key="2">
    <source>
        <dbReference type="RuleBase" id="RU363019"/>
    </source>
</evidence>
<keyword evidence="2 4" id="KW-0413">Isomerase</keyword>
<keyword evidence="5" id="KW-1185">Reference proteome</keyword>
<dbReference type="Gene3D" id="2.40.100.10">
    <property type="entry name" value="Cyclophilin-like"/>
    <property type="match status" value="1"/>
</dbReference>
<dbReference type="SUPFAM" id="SSF50891">
    <property type="entry name" value="Cyclophilin-like"/>
    <property type="match status" value="1"/>
</dbReference>
<dbReference type="PANTHER" id="PTHR11071:SF561">
    <property type="entry name" value="PEPTIDYL-PROLYL CIS-TRANS ISOMERASE D-RELATED"/>
    <property type="match status" value="1"/>
</dbReference>
<comment type="caution">
    <text evidence="4">The sequence shown here is derived from an EMBL/GenBank/DDBJ whole genome shotgun (WGS) entry which is preliminary data.</text>
</comment>
<feature type="domain" description="PPIase cyclophilin-type" evidence="3">
    <location>
        <begin position="1"/>
        <end position="116"/>
    </location>
</feature>
<dbReference type="EMBL" id="JBBWWR010000006">
    <property type="protein sequence ID" value="KAK8965465.1"/>
    <property type="molecule type" value="Genomic_DNA"/>
</dbReference>
<name>A0ABR2MPN4_9ASPA</name>
<sequence>MIQGRDIILGDGRGGEYIYGTTFADENFKLNHTGPGKRSTSLCRSIGLGVLSMANAGPDTNGLQFFITVVKTSWLDGKYVVFGEVLSGMDVVYKIEAADSPDGAPKAKFVIARSGELRL</sequence>
<organism evidence="4 5">
    <name type="scientific">Platanthera guangdongensis</name>
    <dbReference type="NCBI Taxonomy" id="2320717"/>
    <lineage>
        <taxon>Eukaryota</taxon>
        <taxon>Viridiplantae</taxon>
        <taxon>Streptophyta</taxon>
        <taxon>Embryophyta</taxon>
        <taxon>Tracheophyta</taxon>
        <taxon>Spermatophyta</taxon>
        <taxon>Magnoliopsida</taxon>
        <taxon>Liliopsida</taxon>
        <taxon>Asparagales</taxon>
        <taxon>Orchidaceae</taxon>
        <taxon>Orchidoideae</taxon>
        <taxon>Orchideae</taxon>
        <taxon>Orchidinae</taxon>
        <taxon>Platanthera</taxon>
    </lineage>
</organism>
<accession>A0ABR2MPN4</accession>
<comment type="catalytic activity">
    <reaction evidence="2">
        <text>[protein]-peptidylproline (omega=180) = [protein]-peptidylproline (omega=0)</text>
        <dbReference type="Rhea" id="RHEA:16237"/>
        <dbReference type="Rhea" id="RHEA-COMP:10747"/>
        <dbReference type="Rhea" id="RHEA-COMP:10748"/>
        <dbReference type="ChEBI" id="CHEBI:83833"/>
        <dbReference type="ChEBI" id="CHEBI:83834"/>
        <dbReference type="EC" id="5.2.1.8"/>
    </reaction>
</comment>
<evidence type="ECO:0000256" key="1">
    <source>
        <dbReference type="ARBA" id="ARBA00007365"/>
    </source>
</evidence>
<dbReference type="Pfam" id="PF00160">
    <property type="entry name" value="Pro_isomerase"/>
    <property type="match status" value="1"/>
</dbReference>
<dbReference type="PROSITE" id="PS50072">
    <property type="entry name" value="CSA_PPIASE_2"/>
    <property type="match status" value="1"/>
</dbReference>
<reference evidence="4 5" key="1">
    <citation type="journal article" date="2022" name="Nat. Plants">
        <title>Genomes of leafy and leafless Platanthera orchids illuminate the evolution of mycoheterotrophy.</title>
        <authorList>
            <person name="Li M.H."/>
            <person name="Liu K.W."/>
            <person name="Li Z."/>
            <person name="Lu H.C."/>
            <person name="Ye Q.L."/>
            <person name="Zhang D."/>
            <person name="Wang J.Y."/>
            <person name="Li Y.F."/>
            <person name="Zhong Z.M."/>
            <person name="Liu X."/>
            <person name="Yu X."/>
            <person name="Liu D.K."/>
            <person name="Tu X.D."/>
            <person name="Liu B."/>
            <person name="Hao Y."/>
            <person name="Liao X.Y."/>
            <person name="Jiang Y.T."/>
            <person name="Sun W.H."/>
            <person name="Chen J."/>
            <person name="Chen Y.Q."/>
            <person name="Ai Y."/>
            <person name="Zhai J.W."/>
            <person name="Wu S.S."/>
            <person name="Zhou Z."/>
            <person name="Hsiao Y.Y."/>
            <person name="Wu W.L."/>
            <person name="Chen Y.Y."/>
            <person name="Lin Y.F."/>
            <person name="Hsu J.L."/>
            <person name="Li C.Y."/>
            <person name="Wang Z.W."/>
            <person name="Zhao X."/>
            <person name="Zhong W.Y."/>
            <person name="Ma X.K."/>
            <person name="Ma L."/>
            <person name="Huang J."/>
            <person name="Chen G.Z."/>
            <person name="Huang M.Z."/>
            <person name="Huang L."/>
            <person name="Peng D.H."/>
            <person name="Luo Y.B."/>
            <person name="Zou S.Q."/>
            <person name="Chen S.P."/>
            <person name="Lan S."/>
            <person name="Tsai W.C."/>
            <person name="Van de Peer Y."/>
            <person name="Liu Z.J."/>
        </authorList>
    </citation>
    <scope>NUCLEOTIDE SEQUENCE [LARGE SCALE GENOMIC DNA]</scope>
    <source>
        <strain evidence="4">Lor288</strain>
    </source>
</reference>
<keyword evidence="2" id="KW-0697">Rotamase</keyword>
<proteinExistence type="inferred from homology"/>
<evidence type="ECO:0000313" key="5">
    <source>
        <dbReference type="Proteomes" id="UP001412067"/>
    </source>
</evidence>
<dbReference type="InterPro" id="IPR002130">
    <property type="entry name" value="Cyclophilin-type_PPIase_dom"/>
</dbReference>
<gene>
    <name evidence="4" type="primary">CYP19-4</name>
    <name evidence="4" type="ORF">KSP40_PGU015065</name>
</gene>
<evidence type="ECO:0000313" key="4">
    <source>
        <dbReference type="EMBL" id="KAK8965465.1"/>
    </source>
</evidence>